<dbReference type="Gene3D" id="1.20.58.2040">
    <property type="match status" value="1"/>
</dbReference>
<dbReference type="STRING" id="156976.AK829_06760"/>
<dbReference type="CDD" id="cd18800">
    <property type="entry name" value="SF2_C_EcoR124I-like"/>
    <property type="match status" value="1"/>
</dbReference>
<dbReference type="SUPFAM" id="SSF52540">
    <property type="entry name" value="P-loop containing nucleoside triphosphate hydrolases"/>
    <property type="match status" value="1"/>
</dbReference>
<dbReference type="Gene3D" id="3.90.1570.50">
    <property type="match status" value="2"/>
</dbReference>
<dbReference type="KEGG" id="crie:AK829_06760"/>
<dbReference type="Pfam" id="PF18766">
    <property type="entry name" value="SWI2_SNF2"/>
    <property type="match status" value="1"/>
</dbReference>
<dbReference type="AlphaFoldDB" id="A0A0K1RBV9"/>
<evidence type="ECO:0000256" key="8">
    <source>
        <dbReference type="ARBA" id="ARBA00022801"/>
    </source>
</evidence>
<dbReference type="Pfam" id="PF22679">
    <property type="entry name" value="T1R_D3-like"/>
    <property type="match status" value="1"/>
</dbReference>
<keyword evidence="5 11" id="KW-0547">Nucleotide-binding</keyword>
<evidence type="ECO:0000313" key="14">
    <source>
        <dbReference type="Proteomes" id="UP000060016"/>
    </source>
</evidence>
<keyword evidence="9 11" id="KW-0067">ATP-binding</keyword>
<comment type="similarity">
    <text evidence="2 11">Belongs to the HsdR family.</text>
</comment>
<gene>
    <name evidence="13" type="ORF">AK829_06760</name>
</gene>
<evidence type="ECO:0000256" key="10">
    <source>
        <dbReference type="ARBA" id="ARBA00023125"/>
    </source>
</evidence>
<feature type="domain" description="Helicase ATP-binding" evidence="12">
    <location>
        <begin position="305"/>
        <end position="530"/>
    </location>
</feature>
<dbReference type="REBASE" id="120882">
    <property type="entry name" value="Cri83A45ORF6770P"/>
</dbReference>
<dbReference type="InterPro" id="IPR004473">
    <property type="entry name" value="Restrct_endonuc_typeI_HsdR"/>
</dbReference>
<sequence length="1081" mass="123408">MAQFSNPSRSFSSRPQHEYFDPVAVTDTSTVIASYAADGKSATGYQSEADLEDAFINQLTNQAYEHADIRTAEAMRDNLRQKLEELNEYSFTDSEWDSFYRAEIANPSAGIVEKTRTMQVDHEKNLIREDGTTKNIRLIDKTNIYRNSLQVINQYATKGSDKGNRSNRYDVTVLVNGLPLVHVELKRRGVAIREAFNQIDRYQRDSFWADEGLFQYVQLFIISNGTQTKYYSNTTRDLHVKEVAGKANPRRNKRKTSNSFEFTSWWADASNKPIMDLIAFAKTFMSKHTLLSVLTKYCIFTVDELLLVMRPYQIAAAERILNRIERSVLNKQLGTINAGGYIWHTTGSGKTLTSFKTAQLATEMESVDKVIFVVDRKDLDYQTIREYDRFEKGAANSNTSTRILTQQLSTPEELMAEIEQREREKLSTKGIDISRADSKIVITTIQKMSHFIAGNDKREIYNKHVVFIFDECHRSQFGSMHTAIKKKFKKANFFGFTGTPIFEQNKVGSNPNLQTTAQAFGDLLHSYTIVDAIRDKNVLPFRVEYNELAPVDPDPHSTIEQRMAELLAPGRVEAITSYILEHFDQKTKRDLGQIYIHKIVTNVEQSVRKRGASEATKADKTVRGFNALFATDSIPAARTYYEEFARQQENLPPAQRLKVATIFSSQSNPNSDVDIIEDEDFDTTKLSVDNLEFLAGAVADYNEMFATNYDAYDPESFENYYKDLSQRIKNREVDLVIVVNMLLTGFDATTLNTLFVDKNLRMHGLIQAYSRTNRILNSVKTYGNIVCFRDLDENTNEALELFGNADNAAQVAILAPFKDFYREYQRKVEDLKEFYPAGELIASEKAQVGFVKLYGEILKLENILTSFDEFKDKQLITERESQDYKSMYLDLHDEFKAKRDAERVVDGSGVEEPEDDQLVFEIELVKQVEINVDYIVMLVDDFRAKQGEGDEAGAEETRAIIGRSLDSSPTLRGKKDLFEDFMDSEDGANTSGDTDERWEQFVAVRRDQELNELIKAEKLKPELTYAFVEEALQTGVVPTSGTAMTKLLPATSRFGRQANHDEVRARVGKKLADFVERFKMM</sequence>
<dbReference type="NCBIfam" id="TIGR00348">
    <property type="entry name" value="hsdR"/>
    <property type="match status" value="1"/>
</dbReference>
<dbReference type="SMART" id="SM00487">
    <property type="entry name" value="DEXDc"/>
    <property type="match status" value="1"/>
</dbReference>
<dbReference type="InterPro" id="IPR014001">
    <property type="entry name" value="Helicase_ATP-bd"/>
</dbReference>
<keyword evidence="14" id="KW-1185">Reference proteome</keyword>
<comment type="function">
    <text evidence="11">Subunit R is required for both nuclease and ATPase activities, but not for modification.</text>
</comment>
<evidence type="ECO:0000256" key="6">
    <source>
        <dbReference type="ARBA" id="ARBA00022747"/>
    </source>
</evidence>
<evidence type="ECO:0000256" key="3">
    <source>
        <dbReference type="ARBA" id="ARBA00011296"/>
    </source>
</evidence>
<dbReference type="InterPro" id="IPR051268">
    <property type="entry name" value="Type-I_R_enzyme_R_subunit"/>
</dbReference>
<evidence type="ECO:0000256" key="2">
    <source>
        <dbReference type="ARBA" id="ARBA00008598"/>
    </source>
</evidence>
<evidence type="ECO:0000256" key="7">
    <source>
        <dbReference type="ARBA" id="ARBA00022759"/>
    </source>
</evidence>
<keyword evidence="10 11" id="KW-0238">DNA-binding</keyword>
<dbReference type="Pfam" id="PF12008">
    <property type="entry name" value="EcoR124_C"/>
    <property type="match status" value="1"/>
</dbReference>
<dbReference type="Gene3D" id="3.40.50.300">
    <property type="entry name" value="P-loop containing nucleotide triphosphate hydrolases"/>
    <property type="match status" value="2"/>
</dbReference>
<evidence type="ECO:0000256" key="11">
    <source>
        <dbReference type="RuleBase" id="RU364115"/>
    </source>
</evidence>
<keyword evidence="7" id="KW-0255">Endonuclease</keyword>
<evidence type="ECO:0000256" key="4">
    <source>
        <dbReference type="ARBA" id="ARBA00022722"/>
    </source>
</evidence>
<comment type="catalytic activity">
    <reaction evidence="1 11">
        <text>Endonucleolytic cleavage of DNA to give random double-stranded fragments with terminal 5'-phosphates, ATP is simultaneously hydrolyzed.</text>
        <dbReference type="EC" id="3.1.21.3"/>
    </reaction>
</comment>
<name>A0A0K1RBV9_9CORY</name>
<evidence type="ECO:0000259" key="12">
    <source>
        <dbReference type="SMART" id="SM00487"/>
    </source>
</evidence>
<dbReference type="Proteomes" id="UP000060016">
    <property type="component" value="Chromosome"/>
</dbReference>
<evidence type="ECO:0000256" key="9">
    <source>
        <dbReference type="ARBA" id="ARBA00022840"/>
    </source>
</evidence>
<comment type="subunit">
    <text evidence="3 11">The type I restriction/modification system is composed of three polypeptides R, M and S.</text>
</comment>
<keyword evidence="4" id="KW-0540">Nuclease</keyword>
<dbReference type="InterPro" id="IPR022625">
    <property type="entry name" value="TypeI_RM_Rsu_C"/>
</dbReference>
<dbReference type="GO" id="GO:0009307">
    <property type="term" value="P:DNA restriction-modification system"/>
    <property type="evidence" value="ECO:0007669"/>
    <property type="project" value="UniProtKB-KW"/>
</dbReference>
<dbReference type="GO" id="GO:0009035">
    <property type="term" value="F:type I site-specific deoxyribonuclease activity"/>
    <property type="evidence" value="ECO:0007669"/>
    <property type="project" value="UniProtKB-EC"/>
</dbReference>
<dbReference type="InterPro" id="IPR055180">
    <property type="entry name" value="HsdR_RecA-like_helicase_dom_2"/>
</dbReference>
<keyword evidence="6 11" id="KW-0680">Restriction system</keyword>
<dbReference type="PATRIC" id="fig|156976.3.peg.1348"/>
<dbReference type="PANTHER" id="PTHR30195">
    <property type="entry name" value="TYPE I SITE-SPECIFIC DEOXYRIBONUCLEASE PROTEIN SUBUNIT M AND R"/>
    <property type="match status" value="1"/>
</dbReference>
<dbReference type="InterPro" id="IPR040980">
    <property type="entry name" value="SWI2_SNF2"/>
</dbReference>
<evidence type="ECO:0000256" key="1">
    <source>
        <dbReference type="ARBA" id="ARBA00000851"/>
    </source>
</evidence>
<organism evidence="13 14">
    <name type="scientific">Corynebacterium riegelii</name>
    <dbReference type="NCBI Taxonomy" id="156976"/>
    <lineage>
        <taxon>Bacteria</taxon>
        <taxon>Bacillati</taxon>
        <taxon>Actinomycetota</taxon>
        <taxon>Actinomycetes</taxon>
        <taxon>Mycobacteriales</taxon>
        <taxon>Corynebacteriaceae</taxon>
        <taxon>Corynebacterium</taxon>
    </lineage>
</organism>
<reference evidence="13 14" key="1">
    <citation type="submission" date="2015-08" db="EMBL/GenBank/DDBJ databases">
        <authorList>
            <person name="Babu N.S."/>
            <person name="Beckwith C.J."/>
            <person name="Beseler K.G."/>
            <person name="Brison A."/>
            <person name="Carone J.V."/>
            <person name="Caskin T.P."/>
            <person name="Diamond M."/>
            <person name="Durham M.E."/>
            <person name="Foxe J.M."/>
            <person name="Go M."/>
            <person name="Henderson B.A."/>
            <person name="Jones I.B."/>
            <person name="McGettigan J.A."/>
            <person name="Micheletti S.J."/>
            <person name="Nasrallah M.E."/>
            <person name="Ortiz D."/>
            <person name="Piller C.R."/>
            <person name="Privatt S.R."/>
            <person name="Schneider S.L."/>
            <person name="Sharp S."/>
            <person name="Smith T.C."/>
            <person name="Stanton J.D."/>
            <person name="Ullery H.E."/>
            <person name="Wilson R.J."/>
            <person name="Serrano M.G."/>
            <person name="Buck G."/>
            <person name="Lee V."/>
            <person name="Wang Y."/>
            <person name="Carvalho R."/>
            <person name="Voegtly L."/>
            <person name="Shi R."/>
            <person name="Duckworth R."/>
            <person name="Johnson A."/>
            <person name="Loviza R."/>
            <person name="Walstead R."/>
            <person name="Shah Z."/>
            <person name="Kiflezghi M."/>
            <person name="Wade K."/>
            <person name="Ball S.L."/>
            <person name="Bradley K.W."/>
            <person name="Asai D.J."/>
            <person name="Bowman C.A."/>
            <person name="Russell D.A."/>
            <person name="Pope W.H."/>
            <person name="Jacobs-Sera D."/>
            <person name="Hendrix R.W."/>
            <person name="Hatfull G.F."/>
        </authorList>
    </citation>
    <scope>NUCLEOTIDE SEQUENCE [LARGE SCALE GENOMIC DNA]</scope>
    <source>
        <strain evidence="13 14">PUDD_83A45</strain>
    </source>
</reference>
<dbReference type="EC" id="3.1.21.3" evidence="11"/>
<evidence type="ECO:0000256" key="5">
    <source>
        <dbReference type="ARBA" id="ARBA00022741"/>
    </source>
</evidence>
<dbReference type="EMBL" id="CP012342">
    <property type="protein sequence ID" value="AKV58915.1"/>
    <property type="molecule type" value="Genomic_DNA"/>
</dbReference>
<dbReference type="GO" id="GO:0005524">
    <property type="term" value="F:ATP binding"/>
    <property type="evidence" value="ECO:0007669"/>
    <property type="project" value="UniProtKB-KW"/>
</dbReference>
<dbReference type="GO" id="GO:0003677">
    <property type="term" value="F:DNA binding"/>
    <property type="evidence" value="ECO:0007669"/>
    <property type="project" value="UniProtKB-KW"/>
</dbReference>
<dbReference type="CDD" id="cd18030">
    <property type="entry name" value="DEXHc_RE_I_HsdR"/>
    <property type="match status" value="1"/>
</dbReference>
<evidence type="ECO:0000313" key="13">
    <source>
        <dbReference type="EMBL" id="AKV58915.1"/>
    </source>
</evidence>
<protein>
    <recommendedName>
        <fullName evidence="11">Type I restriction enzyme endonuclease subunit</fullName>
        <shortName evidence="11">R protein</shortName>
        <ecNumber evidence="11">3.1.21.3</ecNumber>
    </recommendedName>
</protein>
<accession>A0A0K1RBV9</accession>
<dbReference type="Pfam" id="PF04313">
    <property type="entry name" value="HSDR_N"/>
    <property type="match status" value="1"/>
</dbReference>
<dbReference type="RefSeq" id="WP_052205175.1">
    <property type="nucleotide sequence ID" value="NZ_CP012342.1"/>
</dbReference>
<dbReference type="GO" id="GO:0004386">
    <property type="term" value="F:helicase activity"/>
    <property type="evidence" value="ECO:0007669"/>
    <property type="project" value="UniProtKB-KW"/>
</dbReference>
<keyword evidence="8 11" id="KW-0378">Hydrolase</keyword>
<dbReference type="InterPro" id="IPR027417">
    <property type="entry name" value="P-loop_NTPase"/>
</dbReference>
<dbReference type="InterPro" id="IPR007409">
    <property type="entry name" value="Restrct_endonuc_type1_HsdR_N"/>
</dbReference>
<keyword evidence="13" id="KW-0347">Helicase</keyword>
<proteinExistence type="inferred from homology"/>
<dbReference type="PANTHER" id="PTHR30195:SF16">
    <property type="entry name" value="TYPE I RESTRICTION ENZYME ENDONUCLEASE SUBUNIT"/>
    <property type="match status" value="1"/>
</dbReference>
<dbReference type="CDD" id="cd22332">
    <property type="entry name" value="HsdR_N"/>
    <property type="match status" value="1"/>
</dbReference>